<accession>X0VWI3</accession>
<evidence type="ECO:0000313" key="2">
    <source>
        <dbReference type="EMBL" id="GAG22789.1"/>
    </source>
</evidence>
<dbReference type="PANTHER" id="PTHR30270:SF0">
    <property type="entry name" value="THIAMINE-MONOPHOSPHATE KINASE"/>
    <property type="match status" value="1"/>
</dbReference>
<dbReference type="Gene3D" id="3.90.650.10">
    <property type="entry name" value="PurM-like C-terminal domain"/>
    <property type="match status" value="1"/>
</dbReference>
<dbReference type="InterPro" id="IPR016188">
    <property type="entry name" value="PurM-like_N"/>
</dbReference>
<dbReference type="SUPFAM" id="SSF55326">
    <property type="entry name" value="PurM N-terminal domain-like"/>
    <property type="match status" value="1"/>
</dbReference>
<dbReference type="CDD" id="cd02194">
    <property type="entry name" value="ThiL"/>
    <property type="match status" value="1"/>
</dbReference>
<dbReference type="Gene3D" id="3.30.1330.10">
    <property type="entry name" value="PurM-like, N-terminal domain"/>
    <property type="match status" value="1"/>
</dbReference>
<feature type="non-terminal residue" evidence="2">
    <location>
        <position position="207"/>
    </location>
</feature>
<protein>
    <recommendedName>
        <fullName evidence="1">PurM-like N-terminal domain-containing protein</fullName>
    </recommendedName>
</protein>
<proteinExistence type="predicted"/>
<reference evidence="2" key="1">
    <citation type="journal article" date="2014" name="Front. Microbiol.">
        <title>High frequency of phylogenetically diverse reductive dehalogenase-homologous genes in deep subseafloor sedimentary metagenomes.</title>
        <authorList>
            <person name="Kawai M."/>
            <person name="Futagami T."/>
            <person name="Toyoda A."/>
            <person name="Takaki Y."/>
            <person name="Nishi S."/>
            <person name="Hori S."/>
            <person name="Arai W."/>
            <person name="Tsubouchi T."/>
            <person name="Morono Y."/>
            <person name="Uchiyama I."/>
            <person name="Ito T."/>
            <person name="Fujiyama A."/>
            <person name="Inagaki F."/>
            <person name="Takami H."/>
        </authorList>
    </citation>
    <scope>NUCLEOTIDE SEQUENCE</scope>
    <source>
        <strain evidence="2">Expedition CK06-06</strain>
    </source>
</reference>
<dbReference type="EMBL" id="BARS01039773">
    <property type="protein sequence ID" value="GAG22789.1"/>
    <property type="molecule type" value="Genomic_DNA"/>
</dbReference>
<comment type="caution">
    <text evidence="2">The sequence shown here is derived from an EMBL/GenBank/DDBJ whole genome shotgun (WGS) entry which is preliminary data.</text>
</comment>
<dbReference type="InterPro" id="IPR036921">
    <property type="entry name" value="PurM-like_N_sf"/>
</dbReference>
<name>X0VWI3_9ZZZZ</name>
<dbReference type="InterPro" id="IPR036676">
    <property type="entry name" value="PurM-like_C_sf"/>
</dbReference>
<dbReference type="GO" id="GO:0009228">
    <property type="term" value="P:thiamine biosynthetic process"/>
    <property type="evidence" value="ECO:0007669"/>
    <property type="project" value="InterPro"/>
</dbReference>
<dbReference type="AlphaFoldDB" id="X0VWI3"/>
<dbReference type="SUPFAM" id="SSF56042">
    <property type="entry name" value="PurM C-terminal domain-like"/>
    <property type="match status" value="1"/>
</dbReference>
<dbReference type="PANTHER" id="PTHR30270">
    <property type="entry name" value="THIAMINE-MONOPHOSPHATE KINASE"/>
    <property type="match status" value="1"/>
</dbReference>
<dbReference type="InterPro" id="IPR006283">
    <property type="entry name" value="ThiL-like"/>
</dbReference>
<gene>
    <name evidence="2" type="ORF">S01H1_60715</name>
</gene>
<sequence length="207" mass="22265">MTKLKDIGELDLIKGLAERFLSTGSEVLKGIGDDCAVLRIGNEALLLTTDILVEGVHFTRHNLDPAMLAQKLLAINLSDLAAMGGRVKAGLLTVALTPETELAFWEAFASTLYDEFRSRHIDLLGGDTSSSPGPLIFHLVLLGWADPKKVLYRSGGRAGDLVFVSRPLGDAAAGLALQDQSAPEADLEIREYLQNALESPRAEEELG</sequence>
<evidence type="ECO:0000259" key="1">
    <source>
        <dbReference type="Pfam" id="PF00586"/>
    </source>
</evidence>
<organism evidence="2">
    <name type="scientific">marine sediment metagenome</name>
    <dbReference type="NCBI Taxonomy" id="412755"/>
    <lineage>
        <taxon>unclassified sequences</taxon>
        <taxon>metagenomes</taxon>
        <taxon>ecological metagenomes</taxon>
    </lineage>
</organism>
<feature type="domain" description="PurM-like N-terminal" evidence="1">
    <location>
        <begin position="32"/>
        <end position="143"/>
    </location>
</feature>
<dbReference type="GO" id="GO:0009030">
    <property type="term" value="F:thiamine-phosphate kinase activity"/>
    <property type="evidence" value="ECO:0007669"/>
    <property type="project" value="InterPro"/>
</dbReference>
<dbReference type="Pfam" id="PF00586">
    <property type="entry name" value="AIRS"/>
    <property type="match status" value="1"/>
</dbReference>